<feature type="domain" description="NADP-dependent oxidoreductase" evidence="2">
    <location>
        <begin position="58"/>
        <end position="373"/>
    </location>
</feature>
<evidence type="ECO:0000313" key="4">
    <source>
        <dbReference type="Proteomes" id="UP001212997"/>
    </source>
</evidence>
<comment type="caution">
    <text evidence="3">The sequence shown here is derived from an EMBL/GenBank/DDBJ whole genome shotgun (WGS) entry which is preliminary data.</text>
</comment>
<dbReference type="Pfam" id="PF00248">
    <property type="entry name" value="Aldo_ket_red"/>
    <property type="match status" value="1"/>
</dbReference>
<evidence type="ECO:0000259" key="2">
    <source>
        <dbReference type="Pfam" id="PF00248"/>
    </source>
</evidence>
<name>A0AAD5UUK1_9APHY</name>
<dbReference type="EMBL" id="JANAWD010000548">
    <property type="protein sequence ID" value="KAJ3477981.1"/>
    <property type="molecule type" value="Genomic_DNA"/>
</dbReference>
<dbReference type="InterPro" id="IPR023210">
    <property type="entry name" value="NADP_OxRdtase_dom"/>
</dbReference>
<reference evidence="3" key="1">
    <citation type="submission" date="2022-07" db="EMBL/GenBank/DDBJ databases">
        <title>Genome Sequence of Physisporinus lineatus.</title>
        <authorList>
            <person name="Buettner E."/>
        </authorList>
    </citation>
    <scope>NUCLEOTIDE SEQUENCE</scope>
    <source>
        <strain evidence="3">VT162</strain>
    </source>
</reference>
<dbReference type="SUPFAM" id="SSF51430">
    <property type="entry name" value="NAD(P)-linked oxidoreductase"/>
    <property type="match status" value="1"/>
</dbReference>
<dbReference type="PANTHER" id="PTHR43364">
    <property type="entry name" value="NADH-SPECIFIC METHYLGLYOXAL REDUCTASE-RELATED"/>
    <property type="match status" value="1"/>
</dbReference>
<dbReference type="PANTHER" id="PTHR43364:SF4">
    <property type="entry name" value="NAD(P)-LINKED OXIDOREDUCTASE SUPERFAMILY PROTEIN"/>
    <property type="match status" value="1"/>
</dbReference>
<dbReference type="FunFam" id="3.20.20.100:FF:000004">
    <property type="entry name" value="Oxidoreductase, aldo/keto reductase"/>
    <property type="match status" value="1"/>
</dbReference>
<sequence length="384" mass="43750">MLLVIARYKSHRRTACHVNVLNPRPQNKLVKGIHKMTSTPQKKMAYVRLGNSGLKVSRIILGCMQYGSSDWDGWVIGDEEEAFKHIKYAYDHGIQTFDTANVYSNGLSEIILGKAIKKYNLPRDEIVVMTKVFGPVCKEYGQNLWHTGEKPDEIGLVNQHGLSRKHIFEAVKHSLERLQLDYIDVLQCHRFDYETPIEETMQALHDVVQAGYVRYVGMSSCYAYQFHIMQNYAISNKLTPFISMQNHYNLAYREEEREMFPTLKHYGVGAIPWSPLARGYLTRPLSQQTQRGNVDVWFKFYGTTPGGPEIVNRVEEISKQKGISMAQVAVAWMLSKPGITAPIVGTTSMKNLEDIIGAIDVKLTESEIKSLEEPYKPLAVFGHF</sequence>
<dbReference type="GO" id="GO:0005829">
    <property type="term" value="C:cytosol"/>
    <property type="evidence" value="ECO:0007669"/>
    <property type="project" value="UniProtKB-ARBA"/>
</dbReference>
<proteinExistence type="predicted"/>
<dbReference type="Gene3D" id="3.20.20.100">
    <property type="entry name" value="NADP-dependent oxidoreductase domain"/>
    <property type="match status" value="1"/>
</dbReference>
<evidence type="ECO:0000313" key="3">
    <source>
        <dbReference type="EMBL" id="KAJ3477981.1"/>
    </source>
</evidence>
<dbReference type="CDD" id="cd19079">
    <property type="entry name" value="AKR_EcYajO-like"/>
    <property type="match status" value="1"/>
</dbReference>
<keyword evidence="4" id="KW-1185">Reference proteome</keyword>
<evidence type="ECO:0000256" key="1">
    <source>
        <dbReference type="ARBA" id="ARBA00023002"/>
    </source>
</evidence>
<keyword evidence="1" id="KW-0560">Oxidoreductase</keyword>
<dbReference type="InterPro" id="IPR050523">
    <property type="entry name" value="AKR_Detox_Biosynth"/>
</dbReference>
<dbReference type="AlphaFoldDB" id="A0AAD5UUK1"/>
<protein>
    <recommendedName>
        <fullName evidence="2">NADP-dependent oxidoreductase domain-containing protein</fullName>
    </recommendedName>
</protein>
<dbReference type="GO" id="GO:0016491">
    <property type="term" value="F:oxidoreductase activity"/>
    <property type="evidence" value="ECO:0007669"/>
    <property type="project" value="UniProtKB-KW"/>
</dbReference>
<accession>A0AAD5UUK1</accession>
<organism evidence="3 4">
    <name type="scientific">Meripilus lineatus</name>
    <dbReference type="NCBI Taxonomy" id="2056292"/>
    <lineage>
        <taxon>Eukaryota</taxon>
        <taxon>Fungi</taxon>
        <taxon>Dikarya</taxon>
        <taxon>Basidiomycota</taxon>
        <taxon>Agaricomycotina</taxon>
        <taxon>Agaricomycetes</taxon>
        <taxon>Polyporales</taxon>
        <taxon>Meripilaceae</taxon>
        <taxon>Meripilus</taxon>
    </lineage>
</organism>
<gene>
    <name evidence="3" type="ORF">NLI96_g10094</name>
</gene>
<dbReference type="Proteomes" id="UP001212997">
    <property type="component" value="Unassembled WGS sequence"/>
</dbReference>
<dbReference type="InterPro" id="IPR036812">
    <property type="entry name" value="NAD(P)_OxRdtase_dom_sf"/>
</dbReference>